<gene>
    <name evidence="1" type="ORF">LCGC14_2067550</name>
</gene>
<name>A0A0F9EJG9_9ZZZZ</name>
<comment type="caution">
    <text evidence="1">The sequence shown here is derived from an EMBL/GenBank/DDBJ whole genome shotgun (WGS) entry which is preliminary data.</text>
</comment>
<proteinExistence type="predicted"/>
<organism evidence="1">
    <name type="scientific">marine sediment metagenome</name>
    <dbReference type="NCBI Taxonomy" id="412755"/>
    <lineage>
        <taxon>unclassified sequences</taxon>
        <taxon>metagenomes</taxon>
        <taxon>ecological metagenomes</taxon>
    </lineage>
</organism>
<reference evidence="1" key="1">
    <citation type="journal article" date="2015" name="Nature">
        <title>Complex archaea that bridge the gap between prokaryotes and eukaryotes.</title>
        <authorList>
            <person name="Spang A."/>
            <person name="Saw J.H."/>
            <person name="Jorgensen S.L."/>
            <person name="Zaremba-Niedzwiedzka K."/>
            <person name="Martijn J."/>
            <person name="Lind A.E."/>
            <person name="van Eijk R."/>
            <person name="Schleper C."/>
            <person name="Guy L."/>
            <person name="Ettema T.J."/>
        </authorList>
    </citation>
    <scope>NUCLEOTIDE SEQUENCE</scope>
</reference>
<dbReference type="EMBL" id="LAZR01024734">
    <property type="protein sequence ID" value="KKL74174.1"/>
    <property type="molecule type" value="Genomic_DNA"/>
</dbReference>
<accession>A0A0F9EJG9</accession>
<protein>
    <submittedName>
        <fullName evidence="1">Uncharacterized protein</fullName>
    </submittedName>
</protein>
<dbReference type="AlphaFoldDB" id="A0A0F9EJG9"/>
<evidence type="ECO:0000313" key="1">
    <source>
        <dbReference type="EMBL" id="KKL74174.1"/>
    </source>
</evidence>
<sequence>MLIRIITERKNVRWVCGLMGEFFPSFTVYKATGFWMGKREKSLVIEIDLFDNSDHLFDANIKMIVKKICGFNRQQSVLVQKIESKSELLGGNC</sequence>